<evidence type="ECO:0000313" key="1">
    <source>
        <dbReference type="Proteomes" id="UP000887576"/>
    </source>
</evidence>
<name>A0AC34Q502_9BILA</name>
<proteinExistence type="predicted"/>
<protein>
    <submittedName>
        <fullName evidence="2">Pseudouridine synthase I TruA alpha/beta domain-containing protein</fullName>
    </submittedName>
</protein>
<organism evidence="1 2">
    <name type="scientific">Panagrolaimus sp. JU765</name>
    <dbReference type="NCBI Taxonomy" id="591449"/>
    <lineage>
        <taxon>Eukaryota</taxon>
        <taxon>Metazoa</taxon>
        <taxon>Ecdysozoa</taxon>
        <taxon>Nematoda</taxon>
        <taxon>Chromadorea</taxon>
        <taxon>Rhabditida</taxon>
        <taxon>Tylenchina</taxon>
        <taxon>Panagrolaimomorpha</taxon>
        <taxon>Panagrolaimoidea</taxon>
        <taxon>Panagrolaimidae</taxon>
        <taxon>Panagrolaimus</taxon>
    </lineage>
</organism>
<dbReference type="WBParaSite" id="JU765_v2.g1285.t1">
    <property type="protein sequence ID" value="JU765_v2.g1285.t1"/>
    <property type="gene ID" value="JU765_v2.g1285"/>
</dbReference>
<sequence length="314" mass="36006">MVENGPKLLNDILPEDIRVLTIRRTIPSFHSQKRCDYRTYSYTLPTFAFAPVTELTTPSYRLSDERRAEVNDVLKCFVGTHNFYNYTSRREHSDMSSNRYIIDFTCSEPFLYTHDFGFRQTEFEFATIYIKGQSFMMHQIRKMIGMTLTILRGFQNKSDVARSFESARMDVPRAPGLGLILEQVHYHNYDKTYSNVHPTLDTFGPEIEEEIKKIRQELVIKEILQTEAVTNQMMIWLSDMIKHDFQVDPESDSGEHHGLAQARAVAVGEREVSAADEDDDESQGPGPSDDAPVDEKVKEQAETDEPEKVAATAS</sequence>
<reference evidence="2" key="1">
    <citation type="submission" date="2022-11" db="UniProtKB">
        <authorList>
            <consortium name="WormBaseParasite"/>
        </authorList>
    </citation>
    <scope>IDENTIFICATION</scope>
</reference>
<accession>A0AC34Q502</accession>
<evidence type="ECO:0000313" key="2">
    <source>
        <dbReference type="WBParaSite" id="JU765_v2.g1285.t1"/>
    </source>
</evidence>
<dbReference type="Proteomes" id="UP000887576">
    <property type="component" value="Unplaced"/>
</dbReference>